<proteinExistence type="predicted"/>
<keyword evidence="1" id="KW-1133">Transmembrane helix</keyword>
<evidence type="ECO:0000313" key="3">
    <source>
        <dbReference type="Proteomes" id="UP000004664"/>
    </source>
</evidence>
<keyword evidence="1" id="KW-0812">Transmembrane</keyword>
<dbReference type="EMBL" id="JH109152">
    <property type="protein sequence ID" value="EGW22492.1"/>
    <property type="molecule type" value="Genomic_DNA"/>
</dbReference>
<evidence type="ECO:0000313" key="2">
    <source>
        <dbReference type="EMBL" id="EGW22492.1"/>
    </source>
</evidence>
<feature type="transmembrane region" description="Helical" evidence="1">
    <location>
        <begin position="66"/>
        <end position="85"/>
    </location>
</feature>
<protein>
    <submittedName>
        <fullName evidence="2">Uncharacterized protein</fullName>
    </submittedName>
</protein>
<evidence type="ECO:0000256" key="1">
    <source>
        <dbReference type="SAM" id="Phobius"/>
    </source>
</evidence>
<keyword evidence="3" id="KW-1185">Reference proteome</keyword>
<dbReference type="HOGENOM" id="CLU_1720215_0_0_6"/>
<gene>
    <name evidence="2" type="ORF">Mettu_1306</name>
</gene>
<accession>G3IT93</accession>
<name>G3IT93_METTV</name>
<dbReference type="Proteomes" id="UP000004664">
    <property type="component" value="Unassembled WGS sequence"/>
</dbReference>
<keyword evidence="1" id="KW-0472">Membrane</keyword>
<organism evidence="2 3">
    <name type="scientific">Methylobacter tundripaludum (strain ATCC BAA-1195 / DSM 17260 / SV96)</name>
    <dbReference type="NCBI Taxonomy" id="697282"/>
    <lineage>
        <taxon>Bacteria</taxon>
        <taxon>Pseudomonadati</taxon>
        <taxon>Pseudomonadota</taxon>
        <taxon>Gammaproteobacteria</taxon>
        <taxon>Methylococcales</taxon>
        <taxon>Methylococcaceae</taxon>
        <taxon>Methylobacter</taxon>
    </lineage>
</organism>
<reference evidence="2 3" key="1">
    <citation type="submission" date="2011-06" db="EMBL/GenBank/DDBJ databases">
        <title>Genomic sequence of Methylobacter tundripaludum SV96.</title>
        <authorList>
            <consortium name="US DOE Joint Genome Institute"/>
            <person name="Lucas S."/>
            <person name="Han J."/>
            <person name="Lapidus A."/>
            <person name="Cheng J.-F."/>
            <person name="Goodwin L."/>
            <person name="Pitluck S."/>
            <person name="Held B."/>
            <person name="Detter J.C."/>
            <person name="Han C."/>
            <person name="Tapia R."/>
            <person name="Land M."/>
            <person name="Hauser L."/>
            <person name="Kyrpides N."/>
            <person name="Ivanova N."/>
            <person name="Ovchinnikova G."/>
            <person name="Pagani I."/>
            <person name="Klotz M.G."/>
            <person name="Dispirito A.A."/>
            <person name="Murrell J.C."/>
            <person name="Dunfield P."/>
            <person name="Kalyuzhnaya M.G."/>
            <person name="Svenning M."/>
            <person name="Trotsenko Y.A."/>
            <person name="Stein L.Y."/>
            <person name="Woyke T."/>
        </authorList>
    </citation>
    <scope>NUCLEOTIDE SEQUENCE [LARGE SCALE GENOMIC DNA]</scope>
    <source>
        <strain evidence="3">ATCC BAA-1195 / DSM 17260 / SV96</strain>
    </source>
</reference>
<dbReference type="AlphaFoldDB" id="G3IT93"/>
<sequence>MAGCLYEMIGAICCLSSEMPFLLVMRGKQFSYLALKCDLEGSKETAGGVLKKCRSRSAPKRRKKYCFARLILLFNGIKNGFLLVWQVGCKAISKAILIVYKNLVAAFSVEFACKVSLMVYGSNQPDTLSFASKSTSPPLEFGKYHASPVFHL</sequence>